<dbReference type="EMBL" id="BGZK01000609">
    <property type="protein sequence ID" value="GBP52768.1"/>
    <property type="molecule type" value="Genomic_DNA"/>
</dbReference>
<name>A0A4C1WN18_EUMVA</name>
<accession>A0A4C1WN18</accession>
<evidence type="ECO:0000313" key="3">
    <source>
        <dbReference type="Proteomes" id="UP000299102"/>
    </source>
</evidence>
<keyword evidence="3" id="KW-1185">Reference proteome</keyword>
<feature type="region of interest" description="Disordered" evidence="1">
    <location>
        <begin position="13"/>
        <end position="34"/>
    </location>
</feature>
<reference evidence="2 3" key="1">
    <citation type="journal article" date="2019" name="Commun. Biol.">
        <title>The bagworm genome reveals a unique fibroin gene that provides high tensile strength.</title>
        <authorList>
            <person name="Kono N."/>
            <person name="Nakamura H."/>
            <person name="Ohtoshi R."/>
            <person name="Tomita M."/>
            <person name="Numata K."/>
            <person name="Arakawa K."/>
        </authorList>
    </citation>
    <scope>NUCLEOTIDE SEQUENCE [LARGE SCALE GENOMIC DNA]</scope>
</reference>
<feature type="compositionally biased region" description="Basic residues" evidence="1">
    <location>
        <begin position="130"/>
        <end position="139"/>
    </location>
</feature>
<dbReference type="Proteomes" id="UP000299102">
    <property type="component" value="Unassembled WGS sequence"/>
</dbReference>
<gene>
    <name evidence="2" type="ORF">EVAR_27711_1</name>
</gene>
<protein>
    <submittedName>
        <fullName evidence="2">Uncharacterized protein</fullName>
    </submittedName>
</protein>
<sequence length="148" mass="16289">MILLRLRTARALAGPGAPAGAGPPRPRPAGMRNNRRANNDLLYLCRHGAAVGSIRPSTGVELHHRCIFALKWRTHTAACATTRAPLRDLIKSQPRRWRVDPNSHQQARASPAPDKIAKVSATNRISLSPRRPRDRRGARPHSAVTSKK</sequence>
<feature type="region of interest" description="Disordered" evidence="1">
    <location>
        <begin position="91"/>
        <end position="148"/>
    </location>
</feature>
<comment type="caution">
    <text evidence="2">The sequence shown here is derived from an EMBL/GenBank/DDBJ whole genome shotgun (WGS) entry which is preliminary data.</text>
</comment>
<evidence type="ECO:0000256" key="1">
    <source>
        <dbReference type="SAM" id="MobiDB-lite"/>
    </source>
</evidence>
<organism evidence="2 3">
    <name type="scientific">Eumeta variegata</name>
    <name type="common">Bagworm moth</name>
    <name type="synonym">Eumeta japonica</name>
    <dbReference type="NCBI Taxonomy" id="151549"/>
    <lineage>
        <taxon>Eukaryota</taxon>
        <taxon>Metazoa</taxon>
        <taxon>Ecdysozoa</taxon>
        <taxon>Arthropoda</taxon>
        <taxon>Hexapoda</taxon>
        <taxon>Insecta</taxon>
        <taxon>Pterygota</taxon>
        <taxon>Neoptera</taxon>
        <taxon>Endopterygota</taxon>
        <taxon>Lepidoptera</taxon>
        <taxon>Glossata</taxon>
        <taxon>Ditrysia</taxon>
        <taxon>Tineoidea</taxon>
        <taxon>Psychidae</taxon>
        <taxon>Oiketicinae</taxon>
        <taxon>Eumeta</taxon>
    </lineage>
</organism>
<proteinExistence type="predicted"/>
<dbReference type="AlphaFoldDB" id="A0A4C1WN18"/>
<evidence type="ECO:0000313" key="2">
    <source>
        <dbReference type="EMBL" id="GBP52768.1"/>
    </source>
</evidence>